<dbReference type="CDD" id="cd04301">
    <property type="entry name" value="NAT_SF"/>
    <property type="match status" value="1"/>
</dbReference>
<dbReference type="SUPFAM" id="SSF55729">
    <property type="entry name" value="Acyl-CoA N-acyltransferases (Nat)"/>
    <property type="match status" value="1"/>
</dbReference>
<feature type="compositionally biased region" description="Basic and acidic residues" evidence="3">
    <location>
        <begin position="147"/>
        <end position="159"/>
    </location>
</feature>
<feature type="region of interest" description="Disordered" evidence="3">
    <location>
        <begin position="137"/>
        <end position="159"/>
    </location>
</feature>
<evidence type="ECO:0000256" key="3">
    <source>
        <dbReference type="SAM" id="MobiDB-lite"/>
    </source>
</evidence>
<evidence type="ECO:0000313" key="5">
    <source>
        <dbReference type="EMBL" id="GAA1572964.1"/>
    </source>
</evidence>
<accession>A0ABN2D979</accession>
<dbReference type="PANTHER" id="PTHR43877">
    <property type="entry name" value="AMINOALKYLPHOSPHONATE N-ACETYLTRANSFERASE-RELATED-RELATED"/>
    <property type="match status" value="1"/>
</dbReference>
<reference evidence="5 6" key="1">
    <citation type="journal article" date="2019" name="Int. J. Syst. Evol. Microbiol.">
        <title>The Global Catalogue of Microorganisms (GCM) 10K type strain sequencing project: providing services to taxonomists for standard genome sequencing and annotation.</title>
        <authorList>
            <consortium name="The Broad Institute Genomics Platform"/>
            <consortium name="The Broad Institute Genome Sequencing Center for Infectious Disease"/>
            <person name="Wu L."/>
            <person name="Ma J."/>
        </authorList>
    </citation>
    <scope>NUCLEOTIDE SEQUENCE [LARGE SCALE GENOMIC DNA]</scope>
    <source>
        <strain evidence="5 6">JCM 15933</strain>
    </source>
</reference>
<dbReference type="EMBL" id="BAAAQD010000049">
    <property type="protein sequence ID" value="GAA1572964.1"/>
    <property type="molecule type" value="Genomic_DNA"/>
</dbReference>
<evidence type="ECO:0000256" key="1">
    <source>
        <dbReference type="ARBA" id="ARBA00022679"/>
    </source>
</evidence>
<dbReference type="InterPro" id="IPR016181">
    <property type="entry name" value="Acyl_CoA_acyltransferase"/>
</dbReference>
<dbReference type="InterPro" id="IPR050832">
    <property type="entry name" value="Bact_Acetyltransf"/>
</dbReference>
<dbReference type="PROSITE" id="PS51186">
    <property type="entry name" value="GNAT"/>
    <property type="match status" value="1"/>
</dbReference>
<name>A0ABN2D979_9ACTN</name>
<keyword evidence="2" id="KW-0012">Acyltransferase</keyword>
<keyword evidence="6" id="KW-1185">Reference proteome</keyword>
<organism evidence="5 6">
    <name type="scientific">Dactylosporangium maewongense</name>
    <dbReference type="NCBI Taxonomy" id="634393"/>
    <lineage>
        <taxon>Bacteria</taxon>
        <taxon>Bacillati</taxon>
        <taxon>Actinomycetota</taxon>
        <taxon>Actinomycetes</taxon>
        <taxon>Micromonosporales</taxon>
        <taxon>Micromonosporaceae</taxon>
        <taxon>Dactylosporangium</taxon>
    </lineage>
</organism>
<dbReference type="PANTHER" id="PTHR43877:SF2">
    <property type="entry name" value="AMINOALKYLPHOSPHONATE N-ACETYLTRANSFERASE-RELATED"/>
    <property type="match status" value="1"/>
</dbReference>
<dbReference type="Pfam" id="PF00583">
    <property type="entry name" value="Acetyltransf_1"/>
    <property type="match status" value="1"/>
</dbReference>
<proteinExistence type="predicted"/>
<evidence type="ECO:0000256" key="2">
    <source>
        <dbReference type="ARBA" id="ARBA00023315"/>
    </source>
</evidence>
<dbReference type="InterPro" id="IPR000182">
    <property type="entry name" value="GNAT_dom"/>
</dbReference>
<protein>
    <recommendedName>
        <fullName evidence="4">N-acetyltransferase domain-containing protein</fullName>
    </recommendedName>
</protein>
<evidence type="ECO:0000259" key="4">
    <source>
        <dbReference type="PROSITE" id="PS51186"/>
    </source>
</evidence>
<feature type="domain" description="N-acetyltransferase" evidence="4">
    <location>
        <begin position="8"/>
        <end position="158"/>
    </location>
</feature>
<dbReference type="RefSeq" id="WP_344514789.1">
    <property type="nucleotide sequence ID" value="NZ_BAAAQD010000049.1"/>
</dbReference>
<dbReference type="Gene3D" id="3.40.630.30">
    <property type="match status" value="1"/>
</dbReference>
<evidence type="ECO:0000313" key="6">
    <source>
        <dbReference type="Proteomes" id="UP001501470"/>
    </source>
</evidence>
<dbReference type="Proteomes" id="UP001501470">
    <property type="component" value="Unassembled WGS sequence"/>
</dbReference>
<keyword evidence="1" id="KW-0808">Transferase</keyword>
<sequence length="159" mass="17235">MTQVSIELDGRGRYLDDAAQVWAEGTAARDGTEVAPLELARVPLRTVLSSSPRTMLVVALGERVVGFSLIAPHTERTAAVRYLGVRPDGWGAGVGRHLMTALPPLLAAAGFADAELDVYVDNPRAVRLYESLGWQPLGDPAPHPRNGRVEQRYRLDLPS</sequence>
<gene>
    <name evidence="5" type="ORF">GCM10009827_113690</name>
</gene>
<comment type="caution">
    <text evidence="5">The sequence shown here is derived from an EMBL/GenBank/DDBJ whole genome shotgun (WGS) entry which is preliminary data.</text>
</comment>